<feature type="compositionally biased region" description="Low complexity" evidence="1">
    <location>
        <begin position="348"/>
        <end position="365"/>
    </location>
</feature>
<reference evidence="2 3" key="1">
    <citation type="journal article" date="2023" name="Sci. Data">
        <title>Genome assembly of the Korean intertidal mud-creeper Batillaria attramentaria.</title>
        <authorList>
            <person name="Patra A.K."/>
            <person name="Ho P.T."/>
            <person name="Jun S."/>
            <person name="Lee S.J."/>
            <person name="Kim Y."/>
            <person name="Won Y.J."/>
        </authorList>
    </citation>
    <scope>NUCLEOTIDE SEQUENCE [LARGE SCALE GENOMIC DNA]</scope>
    <source>
        <strain evidence="2">Wonlab-2016</strain>
    </source>
</reference>
<feature type="compositionally biased region" description="Polar residues" evidence="1">
    <location>
        <begin position="438"/>
        <end position="448"/>
    </location>
</feature>
<proteinExistence type="predicted"/>
<feature type="region of interest" description="Disordered" evidence="1">
    <location>
        <begin position="339"/>
        <end position="676"/>
    </location>
</feature>
<feature type="compositionally biased region" description="Basic and acidic residues" evidence="1">
    <location>
        <begin position="616"/>
        <end position="626"/>
    </location>
</feature>
<feature type="compositionally biased region" description="Polar residues" evidence="1">
    <location>
        <begin position="504"/>
        <end position="519"/>
    </location>
</feature>
<feature type="compositionally biased region" description="Polar residues" evidence="1">
    <location>
        <begin position="634"/>
        <end position="644"/>
    </location>
</feature>
<feature type="region of interest" description="Disordered" evidence="1">
    <location>
        <begin position="198"/>
        <end position="239"/>
    </location>
</feature>
<dbReference type="EMBL" id="JACVVK020000286">
    <property type="protein sequence ID" value="KAK7480188.1"/>
    <property type="molecule type" value="Genomic_DNA"/>
</dbReference>
<keyword evidence="3" id="KW-1185">Reference proteome</keyword>
<feature type="compositionally biased region" description="Basic and acidic residues" evidence="1">
    <location>
        <begin position="28"/>
        <end position="107"/>
    </location>
</feature>
<evidence type="ECO:0000313" key="3">
    <source>
        <dbReference type="Proteomes" id="UP001519460"/>
    </source>
</evidence>
<feature type="compositionally biased region" description="Low complexity" evidence="1">
    <location>
        <begin position="398"/>
        <end position="408"/>
    </location>
</feature>
<protein>
    <submittedName>
        <fullName evidence="2">Uncharacterized protein</fullName>
    </submittedName>
</protein>
<evidence type="ECO:0000256" key="1">
    <source>
        <dbReference type="SAM" id="MobiDB-lite"/>
    </source>
</evidence>
<feature type="compositionally biased region" description="Basic and acidic residues" evidence="1">
    <location>
        <begin position="210"/>
        <end position="226"/>
    </location>
</feature>
<sequence>MEGKCNETVTGNNGGLNLEEAQQLIRKTVREPTESADDQETKIPEDNLEQGKEYEENLRGREKDSLEKVKKPEKDSNQDNGYPDKNHFSEQSEHEKQIKAPVEHEDPSEPEGEGESTKDNQETTTVLKPAQEPCEHDNHCQENDEKQTKEFYPHRPKENEDTYRSRADAECKMAPKESVEEPCEHVEECQRCDDEETANTHQEINVPPPHSKDNTEGHHLVEDTDLGHSGNDPPFEADTLPAKGYLREEEHCSTSCASDRNLTTDNVVKGITTEEVTENLKVQKETDVLDSSGHSVVVACTEPGVGSANSVRIPAEHAEPPDEQANGVATDNCECTAQTDAHSATPGEITCSEESLTSSSEAGSTKKGPSKRLRRRKRRKRRKRPVSAKQGFHDESSPESTYSSGLSSSEEETFLRPNNCEHPPAAWRNPVQHDESPLINTSHLSGQLDTEDEERDSPQLTGQGGQDCHSFIVVSESITEPSAPTGSDHCAALEKPVQDDTGHISYSQTRRTDTVSTGNNEKEKPKCTSVRNEETPESTEDRSKHCHRQQDSQQIDRGRHQLNPPNAESHSRTSPPVCQHAVPVSECRRPVPERSLPGAQCDERDLLRSAGPAPEESLHNEHDHSIRQNRRSSRTGIRNRSQQDLEVLDVPRPFHEVFGRPNQPQGEPPPHPPDCRISDTLRLRRSRGFTERVLQAEPSTHVPVAHSSNDESVVDLRHGAVTLHNAEDAPRLRGNTN</sequence>
<evidence type="ECO:0000313" key="2">
    <source>
        <dbReference type="EMBL" id="KAK7480188.1"/>
    </source>
</evidence>
<organism evidence="2 3">
    <name type="scientific">Batillaria attramentaria</name>
    <dbReference type="NCBI Taxonomy" id="370345"/>
    <lineage>
        <taxon>Eukaryota</taxon>
        <taxon>Metazoa</taxon>
        <taxon>Spiralia</taxon>
        <taxon>Lophotrochozoa</taxon>
        <taxon>Mollusca</taxon>
        <taxon>Gastropoda</taxon>
        <taxon>Caenogastropoda</taxon>
        <taxon>Sorbeoconcha</taxon>
        <taxon>Cerithioidea</taxon>
        <taxon>Batillariidae</taxon>
        <taxon>Batillaria</taxon>
    </lineage>
</organism>
<dbReference type="Proteomes" id="UP001519460">
    <property type="component" value="Unassembled WGS sequence"/>
</dbReference>
<feature type="region of interest" description="Disordered" evidence="1">
    <location>
        <begin position="1"/>
        <end position="166"/>
    </location>
</feature>
<comment type="caution">
    <text evidence="2">The sequence shown here is derived from an EMBL/GenBank/DDBJ whole genome shotgun (WGS) entry which is preliminary data.</text>
</comment>
<name>A0ABD0JZF2_9CAEN</name>
<feature type="compositionally biased region" description="Basic and acidic residues" evidence="1">
    <location>
        <begin position="520"/>
        <end position="559"/>
    </location>
</feature>
<feature type="compositionally biased region" description="Polar residues" evidence="1">
    <location>
        <begin position="476"/>
        <end position="485"/>
    </location>
</feature>
<accession>A0ABD0JZF2</accession>
<feature type="compositionally biased region" description="Basic residues" evidence="1">
    <location>
        <begin position="368"/>
        <end position="386"/>
    </location>
</feature>
<feature type="compositionally biased region" description="Basic and acidic residues" evidence="1">
    <location>
        <begin position="133"/>
        <end position="166"/>
    </location>
</feature>
<gene>
    <name evidence="2" type="ORF">BaRGS_00028573</name>
</gene>
<dbReference type="AlphaFoldDB" id="A0ABD0JZF2"/>
<feature type="compositionally biased region" description="Polar residues" evidence="1">
    <location>
        <begin position="563"/>
        <end position="576"/>
    </location>
</feature>